<evidence type="ECO:0000256" key="2">
    <source>
        <dbReference type="ARBA" id="ARBA00008124"/>
    </source>
</evidence>
<dbReference type="PANTHER" id="PTHR14647">
    <property type="entry name" value="GALACTOSE-3-O-SULFOTRANSFERASE"/>
    <property type="match status" value="1"/>
</dbReference>
<evidence type="ECO:0000256" key="1">
    <source>
        <dbReference type="ARBA" id="ARBA00004323"/>
    </source>
</evidence>
<evidence type="ECO:0000256" key="10">
    <source>
        <dbReference type="SAM" id="Phobius"/>
    </source>
</evidence>
<evidence type="ECO:0000256" key="6">
    <source>
        <dbReference type="ARBA" id="ARBA00022989"/>
    </source>
</evidence>
<organism evidence="11 12">
    <name type="scientific">Cynoglossus semilaevis</name>
    <name type="common">Tongue sole</name>
    <dbReference type="NCBI Taxonomy" id="244447"/>
    <lineage>
        <taxon>Eukaryota</taxon>
        <taxon>Metazoa</taxon>
        <taxon>Chordata</taxon>
        <taxon>Craniata</taxon>
        <taxon>Vertebrata</taxon>
        <taxon>Euteleostomi</taxon>
        <taxon>Actinopterygii</taxon>
        <taxon>Neopterygii</taxon>
        <taxon>Teleostei</taxon>
        <taxon>Neoteleostei</taxon>
        <taxon>Acanthomorphata</taxon>
        <taxon>Carangaria</taxon>
        <taxon>Pleuronectiformes</taxon>
        <taxon>Pleuronectoidei</taxon>
        <taxon>Cynoglossidae</taxon>
        <taxon>Cynoglossinae</taxon>
        <taxon>Cynoglossus</taxon>
    </lineage>
</organism>
<dbReference type="GO" id="GO:0009247">
    <property type="term" value="P:glycolipid biosynthetic process"/>
    <property type="evidence" value="ECO:0007669"/>
    <property type="project" value="InterPro"/>
</dbReference>
<dbReference type="SUPFAM" id="SSF52540">
    <property type="entry name" value="P-loop containing nucleoside triphosphate hydrolases"/>
    <property type="match status" value="1"/>
</dbReference>
<keyword evidence="4 10" id="KW-0812">Transmembrane</keyword>
<dbReference type="Gene3D" id="3.40.50.300">
    <property type="entry name" value="P-loop containing nucleotide triphosphate hydrolases"/>
    <property type="match status" value="1"/>
</dbReference>
<keyword evidence="8 10" id="KW-0472">Membrane</keyword>
<keyword evidence="6 10" id="KW-1133">Transmembrane helix</keyword>
<dbReference type="GO" id="GO:0001733">
    <property type="term" value="F:galactosylceramide sulfotransferase activity"/>
    <property type="evidence" value="ECO:0007669"/>
    <property type="project" value="InterPro"/>
</dbReference>
<protein>
    <submittedName>
        <fullName evidence="11">Galactose-3-O-sulfotransferase 3</fullName>
    </submittedName>
</protein>
<dbReference type="InterPro" id="IPR009729">
    <property type="entry name" value="Gal-3-0_sulfotransfrase"/>
</dbReference>
<evidence type="ECO:0000256" key="7">
    <source>
        <dbReference type="ARBA" id="ARBA00023034"/>
    </source>
</evidence>
<evidence type="ECO:0000313" key="12">
    <source>
        <dbReference type="Proteomes" id="UP000265120"/>
    </source>
</evidence>
<dbReference type="GeneTree" id="ENSGT00950000182923"/>
<keyword evidence="12" id="KW-1185">Reference proteome</keyword>
<feature type="transmembrane region" description="Helical" evidence="10">
    <location>
        <begin position="46"/>
        <end position="66"/>
    </location>
</feature>
<comment type="subcellular location">
    <subcellularLocation>
        <location evidence="1">Golgi apparatus membrane</location>
        <topology evidence="1">Single-pass type II membrane protein</topology>
    </subcellularLocation>
</comment>
<comment type="similarity">
    <text evidence="2">Belongs to the galactose-3-O-sulfotransferase family.</text>
</comment>
<name>A0A3P8V9U1_CYNSE</name>
<dbReference type="Pfam" id="PF06990">
    <property type="entry name" value="Gal-3-0_sulfotr"/>
    <property type="match status" value="1"/>
</dbReference>
<keyword evidence="3" id="KW-0808">Transferase</keyword>
<evidence type="ECO:0000256" key="5">
    <source>
        <dbReference type="ARBA" id="ARBA00022968"/>
    </source>
</evidence>
<reference evidence="11" key="2">
    <citation type="submission" date="2025-08" db="UniProtKB">
        <authorList>
            <consortium name="Ensembl"/>
        </authorList>
    </citation>
    <scope>IDENTIFICATION</scope>
</reference>
<dbReference type="GO" id="GO:0000139">
    <property type="term" value="C:Golgi membrane"/>
    <property type="evidence" value="ECO:0007669"/>
    <property type="project" value="UniProtKB-SubCell"/>
</dbReference>
<reference evidence="11 12" key="1">
    <citation type="journal article" date="2014" name="Nat. Genet.">
        <title>Whole-genome sequence of a flatfish provides insights into ZW sex chromosome evolution and adaptation to a benthic lifestyle.</title>
        <authorList>
            <person name="Chen S."/>
            <person name="Zhang G."/>
            <person name="Shao C."/>
            <person name="Huang Q."/>
            <person name="Liu G."/>
            <person name="Zhang P."/>
            <person name="Song W."/>
            <person name="An N."/>
            <person name="Chalopin D."/>
            <person name="Volff J.N."/>
            <person name="Hong Y."/>
            <person name="Li Q."/>
            <person name="Sha Z."/>
            <person name="Zhou H."/>
            <person name="Xie M."/>
            <person name="Yu Q."/>
            <person name="Liu Y."/>
            <person name="Xiang H."/>
            <person name="Wang N."/>
            <person name="Wu K."/>
            <person name="Yang C."/>
            <person name="Zhou Q."/>
            <person name="Liao X."/>
            <person name="Yang L."/>
            <person name="Hu Q."/>
            <person name="Zhang J."/>
            <person name="Meng L."/>
            <person name="Jin L."/>
            <person name="Tian Y."/>
            <person name="Lian J."/>
            <person name="Yang J."/>
            <person name="Miao G."/>
            <person name="Liu S."/>
            <person name="Liang Z."/>
            <person name="Yan F."/>
            <person name="Li Y."/>
            <person name="Sun B."/>
            <person name="Zhang H."/>
            <person name="Zhang J."/>
            <person name="Zhu Y."/>
            <person name="Du M."/>
            <person name="Zhao Y."/>
            <person name="Schartl M."/>
            <person name="Tang Q."/>
            <person name="Wang J."/>
        </authorList>
    </citation>
    <scope>NUCLEOTIDE SEQUENCE</scope>
</reference>
<dbReference type="Proteomes" id="UP000265120">
    <property type="component" value="Chromosome 4"/>
</dbReference>
<proteinExistence type="inferred from homology"/>
<dbReference type="Ensembl" id="ENSCSET00000009306.1">
    <property type="protein sequence ID" value="ENSCSEP00000009195.1"/>
    <property type="gene ID" value="ENSCSEG00000005903.1"/>
</dbReference>
<reference evidence="11" key="3">
    <citation type="submission" date="2025-09" db="UniProtKB">
        <authorList>
            <consortium name="Ensembl"/>
        </authorList>
    </citation>
    <scope>IDENTIFICATION</scope>
</reference>
<keyword evidence="9" id="KW-0325">Glycoprotein</keyword>
<dbReference type="InterPro" id="IPR027417">
    <property type="entry name" value="P-loop_NTPase"/>
</dbReference>
<evidence type="ECO:0000256" key="3">
    <source>
        <dbReference type="ARBA" id="ARBA00022679"/>
    </source>
</evidence>
<dbReference type="AlphaFoldDB" id="A0A3P8V9U1"/>
<evidence type="ECO:0000313" key="11">
    <source>
        <dbReference type="Ensembl" id="ENSCSEP00000009195.1"/>
    </source>
</evidence>
<keyword evidence="5" id="KW-0735">Signal-anchor</keyword>
<sequence length="440" mass="50596">MGNRFYIQSECDLSERTALPCCLSFISLIKQSGLAMPNKLLLKKQMLLVLFAVTSVTVLILHLSPWSSGITTFDLGCHGFHSSPPQNLLPKHTNIVFLKTHKTGSSTMQNLLFRFAERHNLTVALPVEYCGHLFCYPSLFNSKFVHQHTVPPNIIASHLRFNKKELQRLMPKDSVYITILREPGSMFESSFIYFNQLSQSFRKVPKSSLETFLDDPLRYYQPSEQYSMCAHNMLTFDLGGEKDRASTDAAYADAFVAEVEKTFSLVMITEYFDESLILLRHLLSWDLDDILYLELNMRSPSSKQSLTSELTEKVRTWNSLDARLYDHFNASLWRQLYALGPACVEMEIQTLRQARENLMKSCFGEEMPSLRSAAEIKNKRLRPWQPDGKGMIMGYDLPEHLPDSTRQLCLKLVMPENQYTNALLNSQSQRYKLRVSTQQP</sequence>
<evidence type="ECO:0000256" key="9">
    <source>
        <dbReference type="ARBA" id="ARBA00023180"/>
    </source>
</evidence>
<accession>A0A3P8V9U1</accession>
<keyword evidence="7" id="KW-0333">Golgi apparatus</keyword>
<dbReference type="PANTHER" id="PTHR14647:SF83">
    <property type="entry name" value="GALACTOSE-3-O-SULFOTRANSFERASE 3"/>
    <property type="match status" value="1"/>
</dbReference>
<evidence type="ECO:0000256" key="8">
    <source>
        <dbReference type="ARBA" id="ARBA00023136"/>
    </source>
</evidence>
<dbReference type="InParanoid" id="A0A3P8V9U1"/>
<evidence type="ECO:0000256" key="4">
    <source>
        <dbReference type="ARBA" id="ARBA00022692"/>
    </source>
</evidence>